<sequence>MRKCRAFPSGYAKIMPNDIVATHRKQEAMQTGPKNPCLKIISEFSQPVKI</sequence>
<dbReference type="AlphaFoldDB" id="A0A975GPW2"/>
<reference evidence="1" key="1">
    <citation type="journal article" date="2021" name="Microb. Physiol.">
        <title>Proteogenomic Insights into the Physiology of Marine, Sulfate-Reducing, Filamentous Desulfonema limicola and Desulfonema magnum.</title>
        <authorList>
            <person name="Schnaars V."/>
            <person name="Wohlbrand L."/>
            <person name="Scheve S."/>
            <person name="Hinrichs C."/>
            <person name="Reinhardt R."/>
            <person name="Rabus R."/>
        </authorList>
    </citation>
    <scope>NUCLEOTIDE SEQUENCE</scope>
    <source>
        <strain evidence="1">4be13</strain>
    </source>
</reference>
<accession>A0A975GPW2</accession>
<gene>
    <name evidence="1" type="ORF">dnm_043610</name>
</gene>
<proteinExistence type="predicted"/>
<name>A0A975GPW2_9BACT</name>
<organism evidence="1 2">
    <name type="scientific">Desulfonema magnum</name>
    <dbReference type="NCBI Taxonomy" id="45655"/>
    <lineage>
        <taxon>Bacteria</taxon>
        <taxon>Pseudomonadati</taxon>
        <taxon>Thermodesulfobacteriota</taxon>
        <taxon>Desulfobacteria</taxon>
        <taxon>Desulfobacterales</taxon>
        <taxon>Desulfococcaceae</taxon>
        <taxon>Desulfonema</taxon>
    </lineage>
</organism>
<evidence type="ECO:0000313" key="1">
    <source>
        <dbReference type="EMBL" id="QTA88318.1"/>
    </source>
</evidence>
<dbReference type="KEGG" id="dmm:dnm_043610"/>
<dbReference type="EMBL" id="CP061800">
    <property type="protein sequence ID" value="QTA88318.1"/>
    <property type="molecule type" value="Genomic_DNA"/>
</dbReference>
<evidence type="ECO:0000313" key="2">
    <source>
        <dbReference type="Proteomes" id="UP000663722"/>
    </source>
</evidence>
<keyword evidence="2" id="KW-1185">Reference proteome</keyword>
<dbReference type="Proteomes" id="UP000663722">
    <property type="component" value="Chromosome"/>
</dbReference>
<protein>
    <submittedName>
        <fullName evidence="1">Uncharacterized protein</fullName>
    </submittedName>
</protein>